<dbReference type="RefSeq" id="WP_032551211.1">
    <property type="nucleotide sequence ID" value="NZ_JFFR01000018.1"/>
</dbReference>
<dbReference type="InterPro" id="IPR029903">
    <property type="entry name" value="RmlD-like-bd"/>
</dbReference>
<sequence length="290" mass="32214">MKVLVIGATGMLGYSIFSNLSELSNLDVYGTVRSVNGVEQFFLSTEKLISNVDVKDLATLEKALLDTKPDVVINCIGLIKQHDVSKQHVEAIEINALLPHKMAQLCDSIQARLVHFSTDCVFDGKAGNYLESDLPTATDLYGKSKCLGEVDYGQHVTLRTSIIGHELKSSVSLIDWFLSQEGSVKGFSKAVFSGLPTAYVAKVLADYVLPNPSLSGLYQLSVDPIDKFSLISKVADVYSKQIEIEKFEDFVMDRSLNSMKFREDTGFVAPSWDELVAFMHTDYRKRYSNE</sequence>
<evidence type="ECO:0000259" key="7">
    <source>
        <dbReference type="Pfam" id="PF04321"/>
    </source>
</evidence>
<dbReference type="PANTHER" id="PTHR10491">
    <property type="entry name" value="DTDP-4-DEHYDRORHAMNOSE REDUCTASE"/>
    <property type="match status" value="1"/>
</dbReference>
<evidence type="ECO:0000256" key="3">
    <source>
        <dbReference type="ARBA" id="ARBA00012929"/>
    </source>
</evidence>
<dbReference type="GO" id="GO:0005829">
    <property type="term" value="C:cytosol"/>
    <property type="evidence" value="ECO:0007669"/>
    <property type="project" value="TreeGrafter"/>
</dbReference>
<gene>
    <name evidence="8" type="ORF">VFDL14_15725</name>
</gene>
<comment type="cofactor">
    <cofactor evidence="6">
        <name>Mg(2+)</name>
        <dbReference type="ChEBI" id="CHEBI:18420"/>
    </cofactor>
    <text evidence="6">Binds 1 Mg(2+) ion per monomer.</text>
</comment>
<dbReference type="InterPro" id="IPR005913">
    <property type="entry name" value="dTDP_dehydrorham_reduct"/>
</dbReference>
<dbReference type="EMBL" id="JFFR01000018">
    <property type="protein sequence ID" value="KDN28657.1"/>
    <property type="molecule type" value="Genomic_DNA"/>
</dbReference>
<dbReference type="GO" id="GO:0009243">
    <property type="term" value="P:O antigen biosynthetic process"/>
    <property type="evidence" value="ECO:0007669"/>
    <property type="project" value="UniProtKB-UniPathway"/>
</dbReference>
<dbReference type="EC" id="1.1.1.133" evidence="3 6"/>
<dbReference type="GO" id="GO:0019305">
    <property type="term" value="P:dTDP-rhamnose biosynthetic process"/>
    <property type="evidence" value="ECO:0007669"/>
    <property type="project" value="UniProtKB-UniPathway"/>
</dbReference>
<evidence type="ECO:0000256" key="6">
    <source>
        <dbReference type="RuleBase" id="RU364082"/>
    </source>
</evidence>
<dbReference type="Pfam" id="PF04321">
    <property type="entry name" value="RmlD_sub_bind"/>
    <property type="match status" value="1"/>
</dbReference>
<dbReference type="PANTHER" id="PTHR10491:SF4">
    <property type="entry name" value="METHIONINE ADENOSYLTRANSFERASE 2 SUBUNIT BETA"/>
    <property type="match status" value="1"/>
</dbReference>
<reference evidence="8 9" key="1">
    <citation type="submission" date="2014-02" db="EMBL/GenBank/DDBJ databases">
        <title>Vibrio fortis Dalian14 Genome Sequencing.</title>
        <authorList>
            <person name="Wang Y."/>
            <person name="Song L."/>
            <person name="Liu G."/>
            <person name="Ding J."/>
        </authorList>
    </citation>
    <scope>NUCLEOTIDE SEQUENCE [LARGE SCALE GENOMIC DNA]</scope>
    <source>
        <strain evidence="8 9">Dalian14</strain>
    </source>
</reference>
<evidence type="ECO:0000313" key="8">
    <source>
        <dbReference type="EMBL" id="KDN28657.1"/>
    </source>
</evidence>
<keyword evidence="9" id="KW-1185">Reference proteome</keyword>
<dbReference type="GO" id="GO:0008831">
    <property type="term" value="F:dTDP-4-dehydrorhamnose reductase activity"/>
    <property type="evidence" value="ECO:0007669"/>
    <property type="project" value="UniProtKB-EC"/>
</dbReference>
<comment type="similarity">
    <text evidence="2 6">Belongs to the dTDP-4-dehydrorhamnose reductase family.</text>
</comment>
<proteinExistence type="inferred from homology"/>
<accession>A0A066US12</accession>
<keyword evidence="6" id="KW-0560">Oxidoreductase</keyword>
<dbReference type="AlphaFoldDB" id="A0A066US12"/>
<evidence type="ECO:0000256" key="5">
    <source>
        <dbReference type="ARBA" id="ARBA00048200"/>
    </source>
</evidence>
<dbReference type="InterPro" id="IPR036291">
    <property type="entry name" value="NAD(P)-bd_dom_sf"/>
</dbReference>
<comment type="pathway">
    <text evidence="1 6">Carbohydrate biosynthesis; dTDP-L-rhamnose biosynthesis.</text>
</comment>
<dbReference type="Gene3D" id="3.40.50.720">
    <property type="entry name" value="NAD(P)-binding Rossmann-like Domain"/>
    <property type="match status" value="1"/>
</dbReference>
<dbReference type="SUPFAM" id="SSF51735">
    <property type="entry name" value="NAD(P)-binding Rossmann-fold domains"/>
    <property type="match status" value="1"/>
</dbReference>
<evidence type="ECO:0000256" key="2">
    <source>
        <dbReference type="ARBA" id="ARBA00010944"/>
    </source>
</evidence>
<dbReference type="CDD" id="cd05254">
    <property type="entry name" value="dTDP_HR_like_SDR_e"/>
    <property type="match status" value="1"/>
</dbReference>
<evidence type="ECO:0000256" key="4">
    <source>
        <dbReference type="ARBA" id="ARBA00017099"/>
    </source>
</evidence>
<dbReference type="OrthoDB" id="9803892at2"/>
<dbReference type="UniPathway" id="UPA00124"/>
<comment type="catalytic activity">
    <reaction evidence="5 6">
        <text>dTDP-beta-L-rhamnose + NADP(+) = dTDP-4-dehydro-beta-L-rhamnose + NADPH + H(+)</text>
        <dbReference type="Rhea" id="RHEA:21796"/>
        <dbReference type="ChEBI" id="CHEBI:15378"/>
        <dbReference type="ChEBI" id="CHEBI:57510"/>
        <dbReference type="ChEBI" id="CHEBI:57783"/>
        <dbReference type="ChEBI" id="CHEBI:58349"/>
        <dbReference type="ChEBI" id="CHEBI:62830"/>
        <dbReference type="EC" id="1.1.1.133"/>
    </reaction>
</comment>
<keyword evidence="6" id="KW-0521">NADP</keyword>
<comment type="function">
    <text evidence="6">Catalyzes the reduction of dTDP-6-deoxy-L-lyxo-4-hexulose to yield dTDP-L-rhamnose.</text>
</comment>
<dbReference type="UniPathway" id="UPA00281"/>
<dbReference type="Proteomes" id="UP000027219">
    <property type="component" value="Unassembled WGS sequence"/>
</dbReference>
<evidence type="ECO:0000313" key="9">
    <source>
        <dbReference type="Proteomes" id="UP000027219"/>
    </source>
</evidence>
<evidence type="ECO:0000256" key="1">
    <source>
        <dbReference type="ARBA" id="ARBA00004781"/>
    </source>
</evidence>
<protein>
    <recommendedName>
        <fullName evidence="4 6">dTDP-4-dehydrorhamnose reductase</fullName>
        <ecNumber evidence="3 6">1.1.1.133</ecNumber>
    </recommendedName>
</protein>
<feature type="domain" description="RmlD-like substrate binding" evidence="7">
    <location>
        <begin position="1"/>
        <end position="171"/>
    </location>
</feature>
<name>A0A066US12_9VIBR</name>
<comment type="caution">
    <text evidence="8">The sequence shown here is derived from an EMBL/GenBank/DDBJ whole genome shotgun (WGS) entry which is preliminary data.</text>
</comment>
<dbReference type="STRING" id="212667.VFDL14_15725"/>
<organism evidence="8 9">
    <name type="scientific">Vibrio fortis</name>
    <dbReference type="NCBI Taxonomy" id="212667"/>
    <lineage>
        <taxon>Bacteria</taxon>
        <taxon>Pseudomonadati</taxon>
        <taxon>Pseudomonadota</taxon>
        <taxon>Gammaproteobacteria</taxon>
        <taxon>Vibrionales</taxon>
        <taxon>Vibrionaceae</taxon>
        <taxon>Vibrio</taxon>
    </lineage>
</organism>